<evidence type="ECO:0000313" key="3">
    <source>
        <dbReference type="Proteomes" id="UP001515480"/>
    </source>
</evidence>
<dbReference type="AlphaFoldDB" id="A0AB34JAA0"/>
<dbReference type="InterPro" id="IPR002125">
    <property type="entry name" value="CMP_dCMP_dom"/>
</dbReference>
<comment type="caution">
    <text evidence="2">The sequence shown here is derived from an EMBL/GenBank/DDBJ whole genome shotgun (WGS) entry which is preliminary data.</text>
</comment>
<dbReference type="SUPFAM" id="SSF53927">
    <property type="entry name" value="Cytidine deaminase-like"/>
    <property type="match status" value="1"/>
</dbReference>
<dbReference type="InterPro" id="IPR016193">
    <property type="entry name" value="Cytidine_deaminase-like"/>
</dbReference>
<proteinExistence type="predicted"/>
<organism evidence="2 3">
    <name type="scientific">Prymnesium parvum</name>
    <name type="common">Toxic golden alga</name>
    <dbReference type="NCBI Taxonomy" id="97485"/>
    <lineage>
        <taxon>Eukaryota</taxon>
        <taxon>Haptista</taxon>
        <taxon>Haptophyta</taxon>
        <taxon>Prymnesiophyceae</taxon>
        <taxon>Prymnesiales</taxon>
        <taxon>Prymnesiaceae</taxon>
        <taxon>Prymnesium</taxon>
    </lineage>
</organism>
<accession>A0AB34JAA0</accession>
<evidence type="ECO:0000313" key="2">
    <source>
        <dbReference type="EMBL" id="KAL1515690.1"/>
    </source>
</evidence>
<feature type="domain" description="CMP/dCMP-type deaminase" evidence="1">
    <location>
        <begin position="197"/>
        <end position="318"/>
    </location>
</feature>
<reference evidence="2 3" key="1">
    <citation type="journal article" date="2024" name="Science">
        <title>Giant polyketide synthase enzymes in the biosynthesis of giant marine polyether toxins.</title>
        <authorList>
            <person name="Fallon T.R."/>
            <person name="Shende V.V."/>
            <person name="Wierzbicki I.H."/>
            <person name="Pendleton A.L."/>
            <person name="Watervoot N.F."/>
            <person name="Auber R.P."/>
            <person name="Gonzalez D.J."/>
            <person name="Wisecaver J.H."/>
            <person name="Moore B.S."/>
        </authorList>
    </citation>
    <scope>NUCLEOTIDE SEQUENCE [LARGE SCALE GENOMIC DNA]</scope>
    <source>
        <strain evidence="2 3">12B1</strain>
    </source>
</reference>
<gene>
    <name evidence="2" type="ORF">AB1Y20_002307</name>
</gene>
<keyword evidence="3" id="KW-1185">Reference proteome</keyword>
<dbReference type="GO" id="GO:0003824">
    <property type="term" value="F:catalytic activity"/>
    <property type="evidence" value="ECO:0007669"/>
    <property type="project" value="InterPro"/>
</dbReference>
<dbReference type="Proteomes" id="UP001515480">
    <property type="component" value="Unassembled WGS sequence"/>
</dbReference>
<evidence type="ECO:0000259" key="1">
    <source>
        <dbReference type="Pfam" id="PF00383"/>
    </source>
</evidence>
<dbReference type="EMBL" id="JBGBPQ010000011">
    <property type="protein sequence ID" value="KAL1515690.1"/>
    <property type="molecule type" value="Genomic_DNA"/>
</dbReference>
<dbReference type="Pfam" id="PF00383">
    <property type="entry name" value="dCMP_cyt_deam_1"/>
    <property type="match status" value="1"/>
</dbReference>
<name>A0AB34JAA0_PRYPA</name>
<sequence>MEPQLATLTDEGLVEALVATARAAVAESRLLRRSAVAPLAALLREAALGDAPQSAWAARLCAALPEGEGGDPAQGEAASAEITPRELAALLRAHLPADAHARRLRRLAATAGAEARPLLQGAALLRGAALDVGLLRAVCDVVRRVCTPPLHEWGVVQEPLLLEWRRMLAAEAGGGAIGERGLLGDRVDDEASDAARRLFLEAALLARHGDQRGAKHGCVLVDDASGEVLGRGFNHRVHETASEMNSHVPIKHGKQRILHAECDAVADTIERMGEDAAFAAFTTATAWIVELSGSAVYDDAPPCPKCTCLLRAVGLTKVRHSTSRGELASIALPPMRAELLACDLAYQPLLYACQSRRLRCRRLEEALSGQCGRAVALKQKRRKTETESADS</sequence>
<dbReference type="Gene3D" id="3.40.140.10">
    <property type="entry name" value="Cytidine Deaminase, domain 2"/>
    <property type="match status" value="1"/>
</dbReference>
<protein>
    <recommendedName>
        <fullName evidence="1">CMP/dCMP-type deaminase domain-containing protein</fullName>
    </recommendedName>
</protein>